<dbReference type="PANTHER" id="PTHR43861:SF3">
    <property type="entry name" value="PUTATIVE (AFU_ORTHOLOGUE AFUA_2G14390)-RELATED"/>
    <property type="match status" value="1"/>
</dbReference>
<dbReference type="SUPFAM" id="SSF53335">
    <property type="entry name" value="S-adenosyl-L-methionine-dependent methyltransferases"/>
    <property type="match status" value="1"/>
</dbReference>
<sequence length="201" mass="22695">MTDHFAHRAADWDQPSKIKMTDKFVEELLLNLNLKSDWKALEIGAGTGLVGLKLLPSLKAVVFEDTSPAMLEVLKSKLKGDELVELVQGEIFEYQKQDIDLVFSCMAFHHIPDLDKALSHLASVTKKNAYVVIGDLIEEDGSFHRFEPIPHKGFNLKALSGKFKTAGFEVKNAYIYDTLERERIEGKISAYEQFILIAQKI</sequence>
<accession>A0A644VPS5</accession>
<dbReference type="AlphaFoldDB" id="A0A644VPS5"/>
<feature type="domain" description="Methyltransferase type 11" evidence="2">
    <location>
        <begin position="41"/>
        <end position="133"/>
    </location>
</feature>
<protein>
    <submittedName>
        <fullName evidence="3">Ubiquinone/menaquinone biosynthesis C-methyltransferase UbiE</fullName>
        <ecNumber evidence="3">2.1.1.163</ecNumber>
    </submittedName>
</protein>
<dbReference type="EMBL" id="VSSQ01000384">
    <property type="protein sequence ID" value="MPL93210.1"/>
    <property type="molecule type" value="Genomic_DNA"/>
</dbReference>
<reference evidence="3" key="1">
    <citation type="submission" date="2019-08" db="EMBL/GenBank/DDBJ databases">
        <authorList>
            <person name="Kucharzyk K."/>
            <person name="Murdoch R.W."/>
            <person name="Higgins S."/>
            <person name="Loffler F."/>
        </authorList>
    </citation>
    <scope>NUCLEOTIDE SEQUENCE</scope>
</reference>
<evidence type="ECO:0000256" key="1">
    <source>
        <dbReference type="ARBA" id="ARBA00022679"/>
    </source>
</evidence>
<keyword evidence="1 3" id="KW-0808">Transferase</keyword>
<dbReference type="Pfam" id="PF08241">
    <property type="entry name" value="Methyltransf_11"/>
    <property type="match status" value="1"/>
</dbReference>
<evidence type="ECO:0000259" key="2">
    <source>
        <dbReference type="Pfam" id="PF08241"/>
    </source>
</evidence>
<keyword evidence="3" id="KW-0489">Methyltransferase</keyword>
<dbReference type="CDD" id="cd02440">
    <property type="entry name" value="AdoMet_MTases"/>
    <property type="match status" value="1"/>
</dbReference>
<evidence type="ECO:0000313" key="3">
    <source>
        <dbReference type="EMBL" id="MPL93210.1"/>
    </source>
</evidence>
<dbReference type="EC" id="2.1.1.163" evidence="3"/>
<dbReference type="GO" id="GO:0032259">
    <property type="term" value="P:methylation"/>
    <property type="evidence" value="ECO:0007669"/>
    <property type="project" value="UniProtKB-KW"/>
</dbReference>
<name>A0A644VPS5_9ZZZZ</name>
<dbReference type="PANTHER" id="PTHR43861">
    <property type="entry name" value="TRANS-ACONITATE 2-METHYLTRANSFERASE-RELATED"/>
    <property type="match status" value="1"/>
</dbReference>
<dbReference type="InterPro" id="IPR013216">
    <property type="entry name" value="Methyltransf_11"/>
</dbReference>
<dbReference type="Gene3D" id="3.40.50.150">
    <property type="entry name" value="Vaccinia Virus protein VP39"/>
    <property type="match status" value="1"/>
</dbReference>
<dbReference type="InterPro" id="IPR029063">
    <property type="entry name" value="SAM-dependent_MTases_sf"/>
</dbReference>
<comment type="caution">
    <text evidence="3">The sequence shown here is derived from an EMBL/GenBank/DDBJ whole genome shotgun (WGS) entry which is preliminary data.</text>
</comment>
<organism evidence="3">
    <name type="scientific">bioreactor metagenome</name>
    <dbReference type="NCBI Taxonomy" id="1076179"/>
    <lineage>
        <taxon>unclassified sequences</taxon>
        <taxon>metagenomes</taxon>
        <taxon>ecological metagenomes</taxon>
    </lineage>
</organism>
<gene>
    <name evidence="3" type="primary">ubiE_32</name>
    <name evidence="3" type="ORF">SDC9_39336</name>
</gene>
<dbReference type="GO" id="GO:0008757">
    <property type="term" value="F:S-adenosylmethionine-dependent methyltransferase activity"/>
    <property type="evidence" value="ECO:0007669"/>
    <property type="project" value="InterPro"/>
</dbReference>
<keyword evidence="3" id="KW-0830">Ubiquinone</keyword>
<dbReference type="GO" id="GO:0043770">
    <property type="term" value="F:demethylmenaquinone methyltransferase activity"/>
    <property type="evidence" value="ECO:0007669"/>
    <property type="project" value="UniProtKB-EC"/>
</dbReference>
<proteinExistence type="predicted"/>